<feature type="compositionally biased region" description="Gly residues" evidence="2">
    <location>
        <begin position="439"/>
        <end position="468"/>
    </location>
</feature>
<keyword evidence="3" id="KW-0472">Membrane</keyword>
<evidence type="ECO:0000313" key="4">
    <source>
        <dbReference type="EMBL" id="HIV01898.1"/>
    </source>
</evidence>
<feature type="compositionally biased region" description="Basic and acidic residues" evidence="2">
    <location>
        <begin position="631"/>
        <end position="640"/>
    </location>
</feature>
<gene>
    <name evidence="4" type="ORF">IAA62_05045</name>
</gene>
<feature type="coiled-coil region" evidence="1">
    <location>
        <begin position="864"/>
        <end position="917"/>
    </location>
</feature>
<feature type="transmembrane region" description="Helical" evidence="3">
    <location>
        <begin position="574"/>
        <end position="602"/>
    </location>
</feature>
<accession>A0A9D1SYP3</accession>
<keyword evidence="1" id="KW-0175">Coiled coil</keyword>
<dbReference type="Proteomes" id="UP000886861">
    <property type="component" value="Unassembled WGS sequence"/>
</dbReference>
<reference evidence="4" key="2">
    <citation type="journal article" date="2021" name="PeerJ">
        <title>Extensive microbial diversity within the chicken gut microbiome revealed by metagenomics and culture.</title>
        <authorList>
            <person name="Gilroy R."/>
            <person name="Ravi A."/>
            <person name="Getino M."/>
            <person name="Pursley I."/>
            <person name="Horton D.L."/>
            <person name="Alikhan N.F."/>
            <person name="Baker D."/>
            <person name="Gharbi K."/>
            <person name="Hall N."/>
            <person name="Watson M."/>
            <person name="Adriaenssens E.M."/>
            <person name="Foster-Nyarko E."/>
            <person name="Jarju S."/>
            <person name="Secka A."/>
            <person name="Antonio M."/>
            <person name="Oren A."/>
            <person name="Chaudhuri R.R."/>
            <person name="La Ragione R."/>
            <person name="Hildebrand F."/>
            <person name="Pallen M.J."/>
        </authorList>
    </citation>
    <scope>NUCLEOTIDE SEQUENCE</scope>
    <source>
        <strain evidence="4">CHK186-9395</strain>
    </source>
</reference>
<comment type="caution">
    <text evidence="4">The sequence shown here is derived from an EMBL/GenBank/DDBJ whole genome shotgun (WGS) entry which is preliminary data.</text>
</comment>
<evidence type="ECO:0000256" key="2">
    <source>
        <dbReference type="SAM" id="MobiDB-lite"/>
    </source>
</evidence>
<evidence type="ECO:0000256" key="1">
    <source>
        <dbReference type="SAM" id="Coils"/>
    </source>
</evidence>
<dbReference type="EMBL" id="DVOJ01000017">
    <property type="protein sequence ID" value="HIV01898.1"/>
    <property type="molecule type" value="Genomic_DNA"/>
</dbReference>
<reference evidence="4" key="1">
    <citation type="submission" date="2020-10" db="EMBL/GenBank/DDBJ databases">
        <authorList>
            <person name="Gilroy R."/>
        </authorList>
    </citation>
    <scope>NUCLEOTIDE SEQUENCE</scope>
    <source>
        <strain evidence="4">CHK186-9395</strain>
    </source>
</reference>
<feature type="region of interest" description="Disordered" evidence="2">
    <location>
        <begin position="671"/>
        <end position="695"/>
    </location>
</feature>
<feature type="compositionally biased region" description="Polar residues" evidence="2">
    <location>
        <begin position="641"/>
        <end position="655"/>
    </location>
</feature>
<protein>
    <submittedName>
        <fullName evidence="4">Uncharacterized protein</fullName>
    </submittedName>
</protein>
<sequence>MAKSFYVPVKSAEKNSTKIIGNQQITFDEKRKNNIFISSNNKNEPTINADLNKNILTIKFEPGSPALERMLKVEGALKFLKADGTFEFPIKSVTVDGKENFSFEIESIKYTFNVTADNFVVQDENKVKTQISATPDNVFNASLSEDFFANLNLGAKAPAPKINVTSLPIQTFDYLNTNPEVAKKYGLESFHLRNLHLLKVDGQILIARGNTITPIADKDVDRAIFFAENGSSFRVAFGMQMNRNGQITEAVGMASLSRKELEALQTFLGHSDKVLTQAEYDALKIYPKNLVSYKETTKRADNASPLPPRPPRDRTGVIPEDIIVDPPPPDDTVEPPPEDGGSTDDTVEPPPEDKDKKKKSPEQEDGGKTDDHVEPEPPEDKTDGQDKGDDTVEPEPPKDGDKKGDTIEPEPPKDNQHDDTVDPPPSEKQDDGEGRNKGDGGTGGGNGGNDGGNGGDGGNDGGNGGDGGDGGEHGIVPFTPNLPQQSPEQEPEESGDPTPLNPGGDGGNGGNGGGNGGDSGDNGGSTNPEGEPEQEGGNGQQPAAPAQPAPAPAKSKKPDFKKDALKITGALTKLLGFGLIMASIAVPGLVFLGALLFLGGYISDDVVDLVETILKYRYDKKERRRNQNARQAERTQDRQQEQAPELSQAQEQTQDEQLALTGEDKLLLTDGKEKSQDSNPELPGGTPPLLGGEANELGLDEEGLRVQDEYEAGWDIVHQTHDKYVQEKNELFAAAEQAISEERAEVQRLQSRAEALRVAATTPEQKSKAEKLAMEASSRQAALTIKEAEFNKYKEEIAAIVETDMAPTVKGIAADRKEVETLREEILAQENEGAVRLDDGTFYYEAASDRKKKRAAEQAATASQDILRTELSEEERKAQVAQEEVVREDQMAQARHIEEEKKTLVEKMKKVNESQEQAVQQDSGPYAKVKSVLNKISQLFGKNKTQIAVQNVDMQQN</sequence>
<dbReference type="AlphaFoldDB" id="A0A9D1SYP3"/>
<organism evidence="4 5">
    <name type="scientific">Candidatus Caccopulliclostridium gallistercoris</name>
    <dbReference type="NCBI Taxonomy" id="2840719"/>
    <lineage>
        <taxon>Bacteria</taxon>
        <taxon>Bacillati</taxon>
        <taxon>Bacillota</taxon>
        <taxon>Clostridia</taxon>
        <taxon>Candidatus Caccopulliclostridium</taxon>
    </lineage>
</organism>
<feature type="region of interest" description="Disordered" evidence="2">
    <location>
        <begin position="622"/>
        <end position="655"/>
    </location>
</feature>
<feature type="compositionally biased region" description="Basic and acidic residues" evidence="2">
    <location>
        <begin position="351"/>
        <end position="438"/>
    </location>
</feature>
<feature type="coiled-coil region" evidence="1">
    <location>
        <begin position="725"/>
        <end position="759"/>
    </location>
</feature>
<keyword evidence="3" id="KW-1133">Transmembrane helix</keyword>
<feature type="compositionally biased region" description="Gly residues" evidence="2">
    <location>
        <begin position="503"/>
        <end position="523"/>
    </location>
</feature>
<feature type="region of interest" description="Disordered" evidence="2">
    <location>
        <begin position="296"/>
        <end position="559"/>
    </location>
</feature>
<feature type="compositionally biased region" description="Acidic residues" evidence="2">
    <location>
        <begin position="331"/>
        <end position="347"/>
    </location>
</feature>
<name>A0A9D1SYP3_9FIRM</name>
<keyword evidence="3" id="KW-0812">Transmembrane</keyword>
<evidence type="ECO:0000256" key="3">
    <source>
        <dbReference type="SAM" id="Phobius"/>
    </source>
</evidence>
<evidence type="ECO:0000313" key="5">
    <source>
        <dbReference type="Proteomes" id="UP000886861"/>
    </source>
</evidence>
<feature type="compositionally biased region" description="Low complexity" evidence="2">
    <location>
        <begin position="680"/>
        <end position="693"/>
    </location>
</feature>
<proteinExistence type="predicted"/>